<accession>A0A1G5DB62</accession>
<dbReference type="InterPro" id="IPR050471">
    <property type="entry name" value="AB_hydrolase"/>
</dbReference>
<dbReference type="InterPro" id="IPR000073">
    <property type="entry name" value="AB_hydrolase_1"/>
</dbReference>
<gene>
    <name evidence="2" type="ORF">SAMN02910451_01425</name>
</gene>
<dbReference type="OrthoDB" id="9776303at2"/>
<dbReference type="Pfam" id="PF00561">
    <property type="entry name" value="Abhydrolase_1"/>
    <property type="match status" value="1"/>
</dbReference>
<dbReference type="EMBL" id="FMUR01000008">
    <property type="protein sequence ID" value="SCY11777.1"/>
    <property type="molecule type" value="Genomic_DNA"/>
</dbReference>
<dbReference type="Proteomes" id="UP000183047">
    <property type="component" value="Unassembled WGS sequence"/>
</dbReference>
<protein>
    <submittedName>
        <fullName evidence="2">Pimeloyl-ACP methyl ester carboxylesterase</fullName>
    </submittedName>
</protein>
<evidence type="ECO:0000259" key="1">
    <source>
        <dbReference type="Pfam" id="PF00561"/>
    </source>
</evidence>
<dbReference type="AlphaFoldDB" id="A0A1G5DB62"/>
<organism evidence="2 3">
    <name type="scientific">Butyrivibrio hungatei</name>
    <dbReference type="NCBI Taxonomy" id="185008"/>
    <lineage>
        <taxon>Bacteria</taxon>
        <taxon>Bacillati</taxon>
        <taxon>Bacillota</taxon>
        <taxon>Clostridia</taxon>
        <taxon>Lachnospirales</taxon>
        <taxon>Lachnospiraceae</taxon>
        <taxon>Butyrivibrio</taxon>
    </lineage>
</organism>
<evidence type="ECO:0000313" key="3">
    <source>
        <dbReference type="Proteomes" id="UP000183047"/>
    </source>
</evidence>
<dbReference type="SUPFAM" id="SSF53474">
    <property type="entry name" value="alpha/beta-Hydrolases"/>
    <property type="match status" value="1"/>
</dbReference>
<dbReference type="PANTHER" id="PTHR43433:SF5">
    <property type="entry name" value="AB HYDROLASE-1 DOMAIN-CONTAINING PROTEIN"/>
    <property type="match status" value="1"/>
</dbReference>
<feature type="domain" description="AB hydrolase-1" evidence="1">
    <location>
        <begin position="69"/>
        <end position="252"/>
    </location>
</feature>
<evidence type="ECO:0000313" key="2">
    <source>
        <dbReference type="EMBL" id="SCY11777.1"/>
    </source>
</evidence>
<keyword evidence="3" id="KW-1185">Reference proteome</keyword>
<dbReference type="RefSeq" id="WP_074462077.1">
    <property type="nucleotide sequence ID" value="NZ_FMUR01000008.1"/>
</dbReference>
<name>A0A1G5DB62_9FIRM</name>
<reference evidence="3" key="1">
    <citation type="submission" date="2016-10" db="EMBL/GenBank/DDBJ databases">
        <authorList>
            <person name="Varghese N."/>
            <person name="Submissions S."/>
        </authorList>
    </citation>
    <scope>NUCLEOTIDE SEQUENCE [LARGE SCALE GENOMIC DNA]</scope>
    <source>
        <strain evidence="3">XBD2006</strain>
    </source>
</reference>
<dbReference type="PRINTS" id="PR00111">
    <property type="entry name" value="ABHYDROLASE"/>
</dbReference>
<sequence length="265" mass="29416">MKKNGYVTLGNTVMHYVAFGDGAKKLVVLPGLSDGLATVKEKAWILAGSYKKFWADYTVYMFSRKEDMPDGYSIKDMADDLALAMKSLGIEKASVLGVSQGGMIAQCLAVYHSEMVEKLILAVTAPYANPVLKDAVTGWIDMARRDDHKTLMIDTAEKMYSQKYLDKNRKIFPLVAKLTKPASYDRFYKNAYAILDFDVRDELSKISAPTLIIAGSDDKTVGNDAAAELSDGIKGSDKYIYDGLGHGAFEEAKDFYDRVLEFCER</sequence>
<proteinExistence type="predicted"/>
<dbReference type="InterPro" id="IPR029058">
    <property type="entry name" value="AB_hydrolase_fold"/>
</dbReference>
<dbReference type="Gene3D" id="3.40.50.1820">
    <property type="entry name" value="alpha/beta hydrolase"/>
    <property type="match status" value="1"/>
</dbReference>
<dbReference type="PANTHER" id="PTHR43433">
    <property type="entry name" value="HYDROLASE, ALPHA/BETA FOLD FAMILY PROTEIN"/>
    <property type="match status" value="1"/>
</dbReference>